<evidence type="ECO:0000259" key="1">
    <source>
        <dbReference type="Pfam" id="PF01548"/>
    </source>
</evidence>
<keyword evidence="4" id="KW-1185">Reference proteome</keyword>
<evidence type="ECO:0000259" key="2">
    <source>
        <dbReference type="Pfam" id="PF02371"/>
    </source>
</evidence>
<feature type="domain" description="Transposase IS116/IS110/IS902 C-terminal" evidence="2">
    <location>
        <begin position="277"/>
        <end position="351"/>
    </location>
</feature>
<dbReference type="InterPro" id="IPR047650">
    <property type="entry name" value="Transpos_IS110"/>
</dbReference>
<accession>A0ABS4GZG4</accession>
<gene>
    <name evidence="3" type="ORF">J2Z20_000462</name>
</gene>
<organism evidence="3 4">
    <name type="scientific">Paenibacillus sediminis</name>
    <dbReference type="NCBI Taxonomy" id="664909"/>
    <lineage>
        <taxon>Bacteria</taxon>
        <taxon>Bacillati</taxon>
        <taxon>Bacillota</taxon>
        <taxon>Bacilli</taxon>
        <taxon>Bacillales</taxon>
        <taxon>Paenibacillaceae</taxon>
        <taxon>Paenibacillus</taxon>
    </lineage>
</organism>
<name>A0ABS4GZG4_9BACL</name>
<dbReference type="NCBIfam" id="NF033542">
    <property type="entry name" value="transpos_IS110"/>
    <property type="match status" value="1"/>
</dbReference>
<dbReference type="InterPro" id="IPR002525">
    <property type="entry name" value="Transp_IS110-like_N"/>
</dbReference>
<dbReference type="PANTHER" id="PTHR33055">
    <property type="entry name" value="TRANSPOSASE FOR INSERTION SEQUENCE ELEMENT IS1111A"/>
    <property type="match status" value="1"/>
</dbReference>
<sequence>MSQHYKQTYIYVGMDLHKAQHTAVIINCWNERLGEIQIENKPSAFDELMKFVKKHTPKGLTPVYGLEDTGGNGRSIAVHLVENKQIVKEVNSALSYSERMSNATTLKSDSWDAFCIAKVLLARLNELPDANPQDIYWTLGQVVARRNSIVKHAAMLKNQLHQQLSYHYPSYKKFFCDIDGKAALAFWEKYPAPHHLASVGAEELAESLRKASHNTCSTRKATAILELVKEDGATKRNLQEQRDFLVVNMVHDMRRSRELIKEIEEQLRHLLAMTDYKLESMDGISTVTAAELIAEIGDINRFANADKLACFAGIAPKFFGSGGKGKHEASGQGNRVLNCIFHNLAVQQIQVAKGSNKKLRNPLMYEFYQRKLVEGKTKKQALICVMRRLVNIIYSMMKNKTEYQRNVKQADIMVTIGKTVVAFFVT</sequence>
<feature type="domain" description="Transposase IS110-like N-terminal" evidence="1">
    <location>
        <begin position="12"/>
        <end position="169"/>
    </location>
</feature>
<dbReference type="EMBL" id="JAGGKP010000001">
    <property type="protein sequence ID" value="MBP1935601.1"/>
    <property type="molecule type" value="Genomic_DNA"/>
</dbReference>
<reference evidence="3 4" key="1">
    <citation type="submission" date="2021-03" db="EMBL/GenBank/DDBJ databases">
        <title>Genomic Encyclopedia of Type Strains, Phase IV (KMG-IV): sequencing the most valuable type-strain genomes for metagenomic binning, comparative biology and taxonomic classification.</title>
        <authorList>
            <person name="Goeker M."/>
        </authorList>
    </citation>
    <scope>NUCLEOTIDE SEQUENCE [LARGE SCALE GENOMIC DNA]</scope>
    <source>
        <strain evidence="3 4">DSM 23491</strain>
    </source>
</reference>
<protein>
    <recommendedName>
        <fullName evidence="5">IS110 family transposase</fullName>
    </recommendedName>
</protein>
<dbReference type="Proteomes" id="UP001519273">
    <property type="component" value="Unassembled WGS sequence"/>
</dbReference>
<evidence type="ECO:0008006" key="5">
    <source>
        <dbReference type="Google" id="ProtNLM"/>
    </source>
</evidence>
<proteinExistence type="predicted"/>
<comment type="caution">
    <text evidence="3">The sequence shown here is derived from an EMBL/GenBank/DDBJ whole genome shotgun (WGS) entry which is preliminary data.</text>
</comment>
<evidence type="ECO:0000313" key="3">
    <source>
        <dbReference type="EMBL" id="MBP1935601.1"/>
    </source>
</evidence>
<dbReference type="PANTHER" id="PTHR33055:SF3">
    <property type="entry name" value="PUTATIVE TRANSPOSASE FOR IS117-RELATED"/>
    <property type="match status" value="1"/>
</dbReference>
<dbReference type="Pfam" id="PF01548">
    <property type="entry name" value="DEDD_Tnp_IS110"/>
    <property type="match status" value="1"/>
</dbReference>
<evidence type="ECO:0000313" key="4">
    <source>
        <dbReference type="Proteomes" id="UP001519273"/>
    </source>
</evidence>
<dbReference type="InterPro" id="IPR003346">
    <property type="entry name" value="Transposase_20"/>
</dbReference>
<dbReference type="Pfam" id="PF02371">
    <property type="entry name" value="Transposase_20"/>
    <property type="match status" value="1"/>
</dbReference>